<evidence type="ECO:0008006" key="3">
    <source>
        <dbReference type="Google" id="ProtNLM"/>
    </source>
</evidence>
<gene>
    <name evidence="1" type="ORF">NSP04_03870</name>
</gene>
<comment type="caution">
    <text evidence="1">The sequence shown here is derived from an EMBL/GenBank/DDBJ whole genome shotgun (WGS) entry which is preliminary data.</text>
</comment>
<dbReference type="Proteomes" id="UP001165267">
    <property type="component" value="Unassembled WGS sequence"/>
</dbReference>
<protein>
    <recommendedName>
        <fullName evidence="3">Alpha/beta hydrolase</fullName>
    </recommendedName>
</protein>
<dbReference type="InterPro" id="IPR029058">
    <property type="entry name" value="AB_hydrolase_fold"/>
</dbReference>
<sequence length="251" mass="27960">MKQPEITQVLLMAHGWGYNHRFFDAFLNTLPLQLRNTTLFVCLEAGYFPDQGKAGLMIQTEGKWLHHPAEALHSLVLAHAEVPWLGLGHSLGLSKLLDFSVRWHSLFSLHGFTHFTSSPDQPEGTSPRVLARMIQKAEQNMAEVLADFHLRCGHSAPWAKLDEPTLLADLRSLQTMNTAMALQKALEHGADFHGWASEADHIVPLQLAQACFSTALGNQSRALYQLQSNHAEFASAPARYTDTLLPLLSQH</sequence>
<evidence type="ECO:0000313" key="2">
    <source>
        <dbReference type="Proteomes" id="UP001165267"/>
    </source>
</evidence>
<reference evidence="1" key="1">
    <citation type="submission" date="2022-07" db="EMBL/GenBank/DDBJ databases">
        <authorList>
            <person name="Xamxidin M."/>
        </authorList>
    </citation>
    <scope>NUCLEOTIDE SEQUENCE</scope>
    <source>
        <strain evidence="1">YS8-69</strain>
    </source>
</reference>
<keyword evidence="2" id="KW-1185">Reference proteome</keyword>
<accession>A0ABT1XES2</accession>
<evidence type="ECO:0000313" key="1">
    <source>
        <dbReference type="EMBL" id="MCR2745780.1"/>
    </source>
</evidence>
<dbReference type="RefSeq" id="WP_257511013.1">
    <property type="nucleotide sequence ID" value="NZ_JANKHG010000014.1"/>
</dbReference>
<organism evidence="1 2">
    <name type="scientific">Limnobacter parvus</name>
    <dbReference type="NCBI Taxonomy" id="2939690"/>
    <lineage>
        <taxon>Bacteria</taxon>
        <taxon>Pseudomonadati</taxon>
        <taxon>Pseudomonadota</taxon>
        <taxon>Betaproteobacteria</taxon>
        <taxon>Burkholderiales</taxon>
        <taxon>Burkholderiaceae</taxon>
        <taxon>Limnobacter</taxon>
    </lineage>
</organism>
<dbReference type="Gene3D" id="3.40.50.1820">
    <property type="entry name" value="alpha/beta hydrolase"/>
    <property type="match status" value="1"/>
</dbReference>
<proteinExistence type="predicted"/>
<dbReference type="EMBL" id="JANKHG010000014">
    <property type="protein sequence ID" value="MCR2745780.1"/>
    <property type="molecule type" value="Genomic_DNA"/>
</dbReference>
<dbReference type="SUPFAM" id="SSF53474">
    <property type="entry name" value="alpha/beta-Hydrolases"/>
    <property type="match status" value="1"/>
</dbReference>
<name>A0ABT1XES2_9BURK</name>